<keyword evidence="2" id="KW-0732">Signal</keyword>
<dbReference type="PROSITE" id="PS51257">
    <property type="entry name" value="PROKAR_LIPOPROTEIN"/>
    <property type="match status" value="1"/>
</dbReference>
<feature type="chain" id="PRO_5040940805" evidence="2">
    <location>
        <begin position="20"/>
        <end position="237"/>
    </location>
</feature>
<feature type="signal peptide" evidence="2">
    <location>
        <begin position="1"/>
        <end position="19"/>
    </location>
</feature>
<accession>A0A9X2VZJ8</accession>
<evidence type="ECO:0000256" key="1">
    <source>
        <dbReference type="SAM" id="MobiDB-lite"/>
    </source>
</evidence>
<dbReference type="Proteomes" id="UP001142648">
    <property type="component" value="Unassembled WGS sequence"/>
</dbReference>
<organism evidence="3 4">
    <name type="scientific">Tsuneonella litorea</name>
    <dbReference type="NCBI Taxonomy" id="2976475"/>
    <lineage>
        <taxon>Bacteria</taxon>
        <taxon>Pseudomonadati</taxon>
        <taxon>Pseudomonadota</taxon>
        <taxon>Alphaproteobacteria</taxon>
        <taxon>Sphingomonadales</taxon>
        <taxon>Erythrobacteraceae</taxon>
        <taxon>Tsuneonella</taxon>
    </lineage>
</organism>
<dbReference type="RefSeq" id="WP_259960248.1">
    <property type="nucleotide sequence ID" value="NZ_JAOAMV010000001.1"/>
</dbReference>
<feature type="region of interest" description="Disordered" evidence="1">
    <location>
        <begin position="22"/>
        <end position="46"/>
    </location>
</feature>
<sequence>MRKLALLAAAASAALLASCGGGDSPAPTATPAPGPTPTPTIGSGGGQSAFSYNVEPCFTQAVPGMGMSVRQLIATPDALVLDLSRPAGFPNGRIPDDQVVDIMVAMLFLDLTESGQSLRTFANLPLNPPRSFPAPTTTFPFLAKPTGNPQLAATTGTSFDFRTDPDSAYTSVDRMGNPAIATILVSSSMRNTYNDASQSADLAGQFTEEERAGLVLFMNAIGDDLTNLGLEICARRI</sequence>
<evidence type="ECO:0000313" key="4">
    <source>
        <dbReference type="Proteomes" id="UP001142648"/>
    </source>
</evidence>
<dbReference type="AlphaFoldDB" id="A0A9X2VZJ8"/>
<dbReference type="EMBL" id="JAOAMV010000001">
    <property type="protein sequence ID" value="MCT2557469.1"/>
    <property type="molecule type" value="Genomic_DNA"/>
</dbReference>
<keyword evidence="4" id="KW-1185">Reference proteome</keyword>
<evidence type="ECO:0000313" key="3">
    <source>
        <dbReference type="EMBL" id="MCT2557469.1"/>
    </source>
</evidence>
<evidence type="ECO:0000256" key="2">
    <source>
        <dbReference type="SAM" id="SignalP"/>
    </source>
</evidence>
<reference evidence="3" key="1">
    <citation type="submission" date="2022-09" db="EMBL/GenBank/DDBJ databases">
        <title>The genome sequence of Tsuneonella sp. YG55.</title>
        <authorList>
            <person name="Liu Y."/>
        </authorList>
    </citation>
    <scope>NUCLEOTIDE SEQUENCE</scope>
    <source>
        <strain evidence="3">YG55</strain>
    </source>
</reference>
<name>A0A9X2VZJ8_9SPHN</name>
<comment type="caution">
    <text evidence="3">The sequence shown here is derived from an EMBL/GenBank/DDBJ whole genome shotgun (WGS) entry which is preliminary data.</text>
</comment>
<protein>
    <submittedName>
        <fullName evidence="3">DUF4331 domain-containing protein</fullName>
    </submittedName>
</protein>
<feature type="compositionally biased region" description="Pro residues" evidence="1">
    <location>
        <begin position="28"/>
        <end position="38"/>
    </location>
</feature>
<proteinExistence type="predicted"/>
<gene>
    <name evidence="3" type="ORF">N0B51_00595</name>
</gene>